<dbReference type="InterPro" id="IPR006186">
    <property type="entry name" value="Ser/Thr-sp_prot-phosphatase"/>
</dbReference>
<evidence type="ECO:0000313" key="11">
    <source>
        <dbReference type="Proteomes" id="UP001470230"/>
    </source>
</evidence>
<evidence type="ECO:0000256" key="7">
    <source>
        <dbReference type="ARBA" id="ARBA00048336"/>
    </source>
</evidence>
<keyword evidence="5" id="KW-0464">Manganese</keyword>
<dbReference type="Pfam" id="PF00149">
    <property type="entry name" value="Metallophos"/>
    <property type="match status" value="1"/>
</dbReference>
<evidence type="ECO:0000256" key="5">
    <source>
        <dbReference type="ARBA" id="ARBA00023211"/>
    </source>
</evidence>
<feature type="domain" description="Serine/threonine specific protein phosphatases" evidence="9">
    <location>
        <begin position="119"/>
        <end position="124"/>
    </location>
</feature>
<dbReference type="InterPro" id="IPR029052">
    <property type="entry name" value="Metallo-depent_PP-like"/>
</dbReference>
<accession>A0ABR2IK18</accession>
<keyword evidence="3 8" id="KW-0378">Hydrolase</keyword>
<evidence type="ECO:0000256" key="3">
    <source>
        <dbReference type="ARBA" id="ARBA00022801"/>
    </source>
</evidence>
<dbReference type="PRINTS" id="PR00114">
    <property type="entry name" value="STPHPHTASE"/>
</dbReference>
<dbReference type="SMART" id="SM00156">
    <property type="entry name" value="PP2Ac"/>
    <property type="match status" value="1"/>
</dbReference>
<evidence type="ECO:0000259" key="9">
    <source>
        <dbReference type="PROSITE" id="PS00125"/>
    </source>
</evidence>
<keyword evidence="2" id="KW-0479">Metal-binding</keyword>
<dbReference type="PANTHER" id="PTHR11668:SF300">
    <property type="entry name" value="SERINE_THREONINE-PROTEIN PHOSPHATASE"/>
    <property type="match status" value="1"/>
</dbReference>
<keyword evidence="4" id="KW-0904">Protein phosphatase</keyword>
<dbReference type="InterPro" id="IPR031675">
    <property type="entry name" value="STPPase_N"/>
</dbReference>
<dbReference type="Gene3D" id="3.60.21.10">
    <property type="match status" value="1"/>
</dbReference>
<evidence type="ECO:0000313" key="10">
    <source>
        <dbReference type="EMBL" id="KAK8863571.1"/>
    </source>
</evidence>
<evidence type="ECO:0000256" key="2">
    <source>
        <dbReference type="ARBA" id="ARBA00022723"/>
    </source>
</evidence>
<reference evidence="10 11" key="1">
    <citation type="submission" date="2024-04" db="EMBL/GenBank/DDBJ databases">
        <title>Tritrichomonas musculus Genome.</title>
        <authorList>
            <person name="Alves-Ferreira E."/>
            <person name="Grigg M."/>
            <person name="Lorenzi H."/>
            <person name="Galac M."/>
        </authorList>
    </citation>
    <scope>NUCLEOTIDE SEQUENCE [LARGE SCALE GENOMIC DNA]</scope>
    <source>
        <strain evidence="10 11">EAF2021</strain>
    </source>
</reference>
<comment type="cofactor">
    <cofactor evidence="1">
        <name>Mn(2+)</name>
        <dbReference type="ChEBI" id="CHEBI:29035"/>
    </cofactor>
</comment>
<dbReference type="InterPro" id="IPR050341">
    <property type="entry name" value="PP1_catalytic_subunit"/>
</dbReference>
<dbReference type="SUPFAM" id="SSF56300">
    <property type="entry name" value="Metallo-dependent phosphatases"/>
    <property type="match status" value="1"/>
</dbReference>
<dbReference type="EC" id="3.1.3.16" evidence="8"/>
<evidence type="ECO:0000256" key="6">
    <source>
        <dbReference type="ARBA" id="ARBA00047761"/>
    </source>
</evidence>
<dbReference type="EMBL" id="JAPFFF010000017">
    <property type="protein sequence ID" value="KAK8863571.1"/>
    <property type="molecule type" value="Genomic_DNA"/>
</dbReference>
<sequence length="316" mass="36310">MDKEEILDTILHKLLTLKEKPYGSNAGLTQREIFFLCGSTRKIFLEQPVLLELRAPLTICGDLHGQYHDLLRIFEFGQYPPLTNYLFLGDYVDRGINSIETICLLFAYKIKYPNNFFILRGNHESSLINKTYGFADEIAKNNYSKNVWTTFNGTFDCMPIAAIIDDKIFCIHGGISKHLKSLDDIRKIQRPVQIPPDGMLCDLLWSDPNPNQNAKDFEPNERGTSCVYSQAAVDKFLTKNNFDLICRAHQCVKTGYEFPFLPKQSLVTIFSAPNYCYESKNNGAMLKVDENLYCIFSVLEPVFWEKEYSINNQANE</sequence>
<organism evidence="10 11">
    <name type="scientific">Tritrichomonas musculus</name>
    <dbReference type="NCBI Taxonomy" id="1915356"/>
    <lineage>
        <taxon>Eukaryota</taxon>
        <taxon>Metamonada</taxon>
        <taxon>Parabasalia</taxon>
        <taxon>Tritrichomonadida</taxon>
        <taxon>Tritrichomonadidae</taxon>
        <taxon>Tritrichomonas</taxon>
    </lineage>
</organism>
<proteinExistence type="inferred from homology"/>
<dbReference type="Pfam" id="PF16891">
    <property type="entry name" value="STPPase_N"/>
    <property type="match status" value="1"/>
</dbReference>
<dbReference type="PROSITE" id="PS00125">
    <property type="entry name" value="SER_THR_PHOSPHATASE"/>
    <property type="match status" value="1"/>
</dbReference>
<keyword evidence="11" id="KW-1185">Reference proteome</keyword>
<dbReference type="Proteomes" id="UP001470230">
    <property type="component" value="Unassembled WGS sequence"/>
</dbReference>
<evidence type="ECO:0000256" key="1">
    <source>
        <dbReference type="ARBA" id="ARBA00001936"/>
    </source>
</evidence>
<name>A0ABR2IK18_9EUKA</name>
<dbReference type="InterPro" id="IPR004843">
    <property type="entry name" value="Calcineurin-like_PHP"/>
</dbReference>
<comment type="caution">
    <text evidence="10">The sequence shown here is derived from an EMBL/GenBank/DDBJ whole genome shotgun (WGS) entry which is preliminary data.</text>
</comment>
<protein>
    <recommendedName>
        <fullName evidence="8">Serine/threonine-protein phosphatase</fullName>
        <ecNumber evidence="8">3.1.3.16</ecNumber>
    </recommendedName>
</protein>
<evidence type="ECO:0000256" key="4">
    <source>
        <dbReference type="ARBA" id="ARBA00022912"/>
    </source>
</evidence>
<comment type="catalytic activity">
    <reaction evidence="6">
        <text>O-phospho-L-seryl-[protein] + H2O = L-seryl-[protein] + phosphate</text>
        <dbReference type="Rhea" id="RHEA:20629"/>
        <dbReference type="Rhea" id="RHEA-COMP:9863"/>
        <dbReference type="Rhea" id="RHEA-COMP:11604"/>
        <dbReference type="ChEBI" id="CHEBI:15377"/>
        <dbReference type="ChEBI" id="CHEBI:29999"/>
        <dbReference type="ChEBI" id="CHEBI:43474"/>
        <dbReference type="ChEBI" id="CHEBI:83421"/>
        <dbReference type="EC" id="3.1.3.16"/>
    </reaction>
</comment>
<comment type="catalytic activity">
    <reaction evidence="7 8">
        <text>O-phospho-L-threonyl-[protein] + H2O = L-threonyl-[protein] + phosphate</text>
        <dbReference type="Rhea" id="RHEA:47004"/>
        <dbReference type="Rhea" id="RHEA-COMP:11060"/>
        <dbReference type="Rhea" id="RHEA-COMP:11605"/>
        <dbReference type="ChEBI" id="CHEBI:15377"/>
        <dbReference type="ChEBI" id="CHEBI:30013"/>
        <dbReference type="ChEBI" id="CHEBI:43474"/>
        <dbReference type="ChEBI" id="CHEBI:61977"/>
        <dbReference type="EC" id="3.1.3.16"/>
    </reaction>
</comment>
<gene>
    <name evidence="10" type="ORF">M9Y10_011257</name>
</gene>
<comment type="similarity">
    <text evidence="8">Belongs to the PPP phosphatase family.</text>
</comment>
<evidence type="ECO:0000256" key="8">
    <source>
        <dbReference type="RuleBase" id="RU004273"/>
    </source>
</evidence>
<dbReference type="PANTHER" id="PTHR11668">
    <property type="entry name" value="SERINE/THREONINE PROTEIN PHOSPHATASE"/>
    <property type="match status" value="1"/>
</dbReference>